<keyword evidence="1" id="KW-0732">Signal</keyword>
<dbReference type="PROSITE" id="PS51257">
    <property type="entry name" value="PROKAR_LIPOPROTEIN"/>
    <property type="match status" value="1"/>
</dbReference>
<evidence type="ECO:0000313" key="3">
    <source>
        <dbReference type="Proteomes" id="UP000824202"/>
    </source>
</evidence>
<comment type="caution">
    <text evidence="2">The sequence shown here is derived from an EMBL/GenBank/DDBJ whole genome shotgun (WGS) entry which is preliminary data.</text>
</comment>
<feature type="chain" id="PRO_5039193214" description="DUF4906 domain-containing protein" evidence="1">
    <location>
        <begin position="18"/>
        <end position="383"/>
    </location>
</feature>
<reference evidence="2" key="1">
    <citation type="journal article" date="2021" name="PeerJ">
        <title>Extensive microbial diversity within the chicken gut microbiome revealed by metagenomics and culture.</title>
        <authorList>
            <person name="Gilroy R."/>
            <person name="Ravi A."/>
            <person name="Getino M."/>
            <person name="Pursley I."/>
            <person name="Horton D.L."/>
            <person name="Alikhan N.F."/>
            <person name="Baker D."/>
            <person name="Gharbi K."/>
            <person name="Hall N."/>
            <person name="Watson M."/>
            <person name="Adriaenssens E.M."/>
            <person name="Foster-Nyarko E."/>
            <person name="Jarju S."/>
            <person name="Secka A."/>
            <person name="Antonio M."/>
            <person name="Oren A."/>
            <person name="Chaudhuri R.R."/>
            <person name="La Ragione R."/>
            <person name="Hildebrand F."/>
            <person name="Pallen M.J."/>
        </authorList>
    </citation>
    <scope>NUCLEOTIDE SEQUENCE</scope>
    <source>
        <strain evidence="2">23274</strain>
    </source>
</reference>
<evidence type="ECO:0000256" key="1">
    <source>
        <dbReference type="SAM" id="SignalP"/>
    </source>
</evidence>
<dbReference type="AlphaFoldDB" id="A0A9D1V0E7"/>
<sequence>MIRKRITGWFCCWAALAAVGACTDVEFGGRAEHQENAKVQVQVDWSADTAGTAGDLCIAMSRILRSVHYVWAVDEEGGVKVLDSTDFAAPGLVGMTKAADSVESDSTVVTAGLPEVLPGDYYVMAFNRDTALFEVEGLGAFAADAAYSMRDLRLRVREMRQAEIDTLMDNSHADFNPSYTYIKNSGPLFLDVMKQTFTEGGVQPLRLQPEPLTQRLAFRFYVELEEGVEVERIIGEISGVAGETELMSGTVDDSVTCRVLFPAREVSREGQTVLYEGEVNVLGLFPGKDDSFITGPGILQLSIQARSGEYERLFHAGINLKGTITRAGLMNALPGETGFRVAREEAVLTVEALLKIKNNQIEPGGDGQGVEVWFDSDKIDVEV</sequence>
<evidence type="ECO:0000313" key="2">
    <source>
        <dbReference type="EMBL" id="HIX03633.1"/>
    </source>
</evidence>
<evidence type="ECO:0008006" key="4">
    <source>
        <dbReference type="Google" id="ProtNLM"/>
    </source>
</evidence>
<gene>
    <name evidence="2" type="ORF">H9863_05905</name>
</gene>
<feature type="signal peptide" evidence="1">
    <location>
        <begin position="1"/>
        <end position="17"/>
    </location>
</feature>
<accession>A0A9D1V0E7</accession>
<proteinExistence type="predicted"/>
<name>A0A9D1V0E7_9BACT</name>
<organism evidence="2 3">
    <name type="scientific">Candidatus Odoribacter faecigallinarum</name>
    <dbReference type="NCBI Taxonomy" id="2838706"/>
    <lineage>
        <taxon>Bacteria</taxon>
        <taxon>Pseudomonadati</taxon>
        <taxon>Bacteroidota</taxon>
        <taxon>Bacteroidia</taxon>
        <taxon>Bacteroidales</taxon>
        <taxon>Odoribacteraceae</taxon>
        <taxon>Odoribacter</taxon>
    </lineage>
</organism>
<dbReference type="EMBL" id="DXFT01000113">
    <property type="protein sequence ID" value="HIX03633.1"/>
    <property type="molecule type" value="Genomic_DNA"/>
</dbReference>
<dbReference type="Proteomes" id="UP000824202">
    <property type="component" value="Unassembled WGS sequence"/>
</dbReference>
<protein>
    <recommendedName>
        <fullName evidence="4">DUF4906 domain-containing protein</fullName>
    </recommendedName>
</protein>
<reference evidence="2" key="2">
    <citation type="submission" date="2021-04" db="EMBL/GenBank/DDBJ databases">
        <authorList>
            <person name="Gilroy R."/>
        </authorList>
    </citation>
    <scope>NUCLEOTIDE SEQUENCE</scope>
    <source>
        <strain evidence="2">23274</strain>
    </source>
</reference>